<dbReference type="GO" id="GO:0005524">
    <property type="term" value="F:ATP binding"/>
    <property type="evidence" value="ECO:0007669"/>
    <property type="project" value="UniProtKB-KW"/>
</dbReference>
<keyword evidence="6" id="KW-1185">Reference proteome</keyword>
<proteinExistence type="predicted"/>
<accession>A0A1I0FDT2</accession>
<keyword evidence="1" id="KW-0813">Transport</keyword>
<dbReference type="OrthoDB" id="9802264at2"/>
<evidence type="ECO:0000259" key="4">
    <source>
        <dbReference type="PROSITE" id="PS50893"/>
    </source>
</evidence>
<dbReference type="InterPro" id="IPR050093">
    <property type="entry name" value="ABC_SmlMolc_Importer"/>
</dbReference>
<dbReference type="InterPro" id="IPR017871">
    <property type="entry name" value="ABC_transporter-like_CS"/>
</dbReference>
<dbReference type="SUPFAM" id="SSF52540">
    <property type="entry name" value="P-loop containing nucleoside triphosphate hydrolases"/>
    <property type="match status" value="1"/>
</dbReference>
<dbReference type="RefSeq" id="WP_092478799.1">
    <property type="nucleotide sequence ID" value="NZ_FOHN01000030.1"/>
</dbReference>
<dbReference type="Pfam" id="PF00005">
    <property type="entry name" value="ABC_tran"/>
    <property type="match status" value="1"/>
</dbReference>
<dbReference type="AlphaFoldDB" id="A0A1I0FDT2"/>
<name>A0A1I0FDT2_9FIRM</name>
<keyword evidence="3 5" id="KW-0067">ATP-binding</keyword>
<feature type="domain" description="ABC transporter" evidence="4">
    <location>
        <begin position="2"/>
        <end position="202"/>
    </location>
</feature>
<dbReference type="InterPro" id="IPR003439">
    <property type="entry name" value="ABC_transporter-like_ATP-bd"/>
</dbReference>
<evidence type="ECO:0000256" key="1">
    <source>
        <dbReference type="ARBA" id="ARBA00022448"/>
    </source>
</evidence>
<evidence type="ECO:0000313" key="6">
    <source>
        <dbReference type="Proteomes" id="UP000199800"/>
    </source>
</evidence>
<evidence type="ECO:0000256" key="2">
    <source>
        <dbReference type="ARBA" id="ARBA00022741"/>
    </source>
</evidence>
<dbReference type="EMBL" id="FOHN01000030">
    <property type="protein sequence ID" value="SET56126.1"/>
    <property type="molecule type" value="Genomic_DNA"/>
</dbReference>
<dbReference type="PROSITE" id="PS50893">
    <property type="entry name" value="ABC_TRANSPORTER_2"/>
    <property type="match status" value="1"/>
</dbReference>
<dbReference type="GO" id="GO:0016887">
    <property type="term" value="F:ATP hydrolysis activity"/>
    <property type="evidence" value="ECO:0007669"/>
    <property type="project" value="InterPro"/>
</dbReference>
<dbReference type="PROSITE" id="PS00211">
    <property type="entry name" value="ABC_TRANSPORTER_1"/>
    <property type="match status" value="1"/>
</dbReference>
<evidence type="ECO:0000313" key="5">
    <source>
        <dbReference type="EMBL" id="SET56126.1"/>
    </source>
</evidence>
<dbReference type="InterPro" id="IPR027417">
    <property type="entry name" value="P-loop_NTPase"/>
</dbReference>
<dbReference type="Gene3D" id="3.40.50.300">
    <property type="entry name" value="P-loop containing nucleotide triphosphate hydrolases"/>
    <property type="match status" value="1"/>
</dbReference>
<dbReference type="Proteomes" id="UP000199800">
    <property type="component" value="Unassembled WGS sequence"/>
</dbReference>
<dbReference type="SMART" id="SM00382">
    <property type="entry name" value="AAA"/>
    <property type="match status" value="1"/>
</dbReference>
<dbReference type="PANTHER" id="PTHR42781">
    <property type="entry name" value="SPERMIDINE/PUTRESCINE IMPORT ATP-BINDING PROTEIN POTA"/>
    <property type="match status" value="1"/>
</dbReference>
<reference evidence="5 6" key="1">
    <citation type="submission" date="2016-10" db="EMBL/GenBank/DDBJ databases">
        <authorList>
            <person name="de Groot N.N."/>
        </authorList>
    </citation>
    <scope>NUCLEOTIDE SEQUENCE [LARGE SCALE GENOMIC DNA]</scope>
    <source>
        <strain evidence="5 6">DSM 1801</strain>
    </source>
</reference>
<gene>
    <name evidence="5" type="ORF">SAMN04487772_13027</name>
</gene>
<dbReference type="PANTHER" id="PTHR42781:SF9">
    <property type="entry name" value="AMINO ACID ABC TRANSPORTER, ATP-BINDING PROTEIN-RELATED"/>
    <property type="match status" value="1"/>
</dbReference>
<keyword evidence="2" id="KW-0547">Nucleotide-binding</keyword>
<dbReference type="InterPro" id="IPR003593">
    <property type="entry name" value="AAA+_ATPase"/>
</dbReference>
<sequence>MIEIVNLKKSFGDKVLFDNLNLSIKTGEFIVFSGASGCGKTTLLNMIGSLEEYNSGKIIVDGMDIRKRRNQQKYLSQKVGFLFQNFALVEQKTVKQNLNMIKKINRSGVDMADALEKVGLPQVENEKIYTLSGGEQQRIALARLIMKKCDLILCDEPTGSLDRENGKKIMGIIKEMNKEGKTVVLVTHDEEFKKEGSRIIEL</sequence>
<organism evidence="5 6">
    <name type="scientific">[Clostridium] polysaccharolyticum</name>
    <dbReference type="NCBI Taxonomy" id="29364"/>
    <lineage>
        <taxon>Bacteria</taxon>
        <taxon>Bacillati</taxon>
        <taxon>Bacillota</taxon>
        <taxon>Clostridia</taxon>
        <taxon>Lachnospirales</taxon>
        <taxon>Lachnospiraceae</taxon>
    </lineage>
</organism>
<dbReference type="STRING" id="29364.SAMN04487772_13027"/>
<evidence type="ECO:0000256" key="3">
    <source>
        <dbReference type="ARBA" id="ARBA00022840"/>
    </source>
</evidence>
<protein>
    <submittedName>
        <fullName evidence="5">Putative ABC transport system ATP-binding protein</fullName>
    </submittedName>
</protein>